<name>A0A9D7XSH5_9BACT</name>
<dbReference type="Proteomes" id="UP000808337">
    <property type="component" value="Unassembled WGS sequence"/>
</dbReference>
<accession>A0A9D7XSH5</accession>
<sequence length="320" mass="36499">MLSLLLFLSFSGAAQKDTLKFWDIPPSFHPGRYWTAAGVSAAGYGVALISLNELWYKQYPRTSFHFFNDAEEWQQMDKAGHLFSAYFEADWTHGIVQWTGVKRKPSIWAGALVGIGLQATLEIFDGFSSKWGFSISDFTTNIAGSALWATQEFAWDEQRIRVKVSSTYRTYPEEIVPGDPSGSTTLKTRTDDLFGKNILQSFLKDYNAQTVWLSVNIHSFLPEESKFPKWLNVAFGYGAENMFGGFENKWKIDGTEYELSNNRYPRYRQLFISPDIDLSKIKIKSKPLKALVCMANIFKIPAPALEINGKGGVKWKWMYY</sequence>
<reference evidence="1 2" key="1">
    <citation type="submission" date="2020-10" db="EMBL/GenBank/DDBJ databases">
        <title>Connecting structure to function with the recovery of over 1000 high-quality activated sludge metagenome-assembled genomes encoding full-length rRNA genes using long-read sequencing.</title>
        <authorList>
            <person name="Singleton C.M."/>
            <person name="Petriglieri F."/>
            <person name="Kristensen J.M."/>
            <person name="Kirkegaard R.H."/>
            <person name="Michaelsen T.Y."/>
            <person name="Andersen M.H."/>
            <person name="Karst S.M."/>
            <person name="Dueholm M.S."/>
            <person name="Nielsen P.H."/>
            <person name="Albertsen M."/>
        </authorList>
    </citation>
    <scope>NUCLEOTIDE SEQUENCE [LARGE SCALE GENOMIC DNA]</scope>
    <source>
        <strain evidence="1">Ribe_18-Q3-R11-54_MAXAC.273</strain>
    </source>
</reference>
<dbReference type="Pfam" id="PF10043">
    <property type="entry name" value="DUF2279"/>
    <property type="match status" value="1"/>
</dbReference>
<dbReference type="EMBL" id="JADKGY010000001">
    <property type="protein sequence ID" value="MBK9981717.1"/>
    <property type="molecule type" value="Genomic_DNA"/>
</dbReference>
<dbReference type="AlphaFoldDB" id="A0A9D7XSH5"/>
<comment type="caution">
    <text evidence="1">The sequence shown here is derived from an EMBL/GenBank/DDBJ whole genome shotgun (WGS) entry which is preliminary data.</text>
</comment>
<protein>
    <submittedName>
        <fullName evidence="1">DUF2279 domain-containing protein</fullName>
    </submittedName>
</protein>
<evidence type="ECO:0000313" key="2">
    <source>
        <dbReference type="Proteomes" id="UP000808337"/>
    </source>
</evidence>
<organism evidence="1 2">
    <name type="scientific">Candidatus Opimibacter skivensis</name>
    <dbReference type="NCBI Taxonomy" id="2982028"/>
    <lineage>
        <taxon>Bacteria</taxon>
        <taxon>Pseudomonadati</taxon>
        <taxon>Bacteroidota</taxon>
        <taxon>Saprospiria</taxon>
        <taxon>Saprospirales</taxon>
        <taxon>Saprospiraceae</taxon>
        <taxon>Candidatus Opimibacter</taxon>
    </lineage>
</organism>
<evidence type="ECO:0000313" key="1">
    <source>
        <dbReference type="EMBL" id="MBK9981717.1"/>
    </source>
</evidence>
<proteinExistence type="predicted"/>
<gene>
    <name evidence="1" type="ORF">IPP15_04715</name>
</gene>
<dbReference type="InterPro" id="IPR018736">
    <property type="entry name" value="DUF2279_periplasmic_lipo"/>
</dbReference>